<dbReference type="EMBL" id="JALPRY010000016">
    <property type="protein sequence ID" value="MCK8781301.1"/>
    <property type="molecule type" value="Genomic_DNA"/>
</dbReference>
<evidence type="ECO:0000256" key="3">
    <source>
        <dbReference type="SAM" id="Phobius"/>
    </source>
</evidence>
<keyword evidence="3" id="KW-0812">Transmembrane</keyword>
<dbReference type="RefSeq" id="WP_248683817.1">
    <property type="nucleotide sequence ID" value="NZ_JALPRY010000016.1"/>
</dbReference>
<feature type="coiled-coil region" evidence="1">
    <location>
        <begin position="254"/>
        <end position="288"/>
    </location>
</feature>
<proteinExistence type="predicted"/>
<evidence type="ECO:0000313" key="4">
    <source>
        <dbReference type="EMBL" id="MCK8781301.1"/>
    </source>
</evidence>
<keyword evidence="3" id="KW-1133">Transmembrane helix</keyword>
<comment type="caution">
    <text evidence="4">The sequence shown here is derived from an EMBL/GenBank/DDBJ whole genome shotgun (WGS) entry which is preliminary data.</text>
</comment>
<keyword evidence="5" id="KW-1185">Reference proteome</keyword>
<evidence type="ECO:0000256" key="2">
    <source>
        <dbReference type="SAM" id="MobiDB-lite"/>
    </source>
</evidence>
<keyword evidence="1" id="KW-0175">Coiled coil</keyword>
<gene>
    <name evidence="4" type="ORF">M0654_15060</name>
</gene>
<protein>
    <recommendedName>
        <fullName evidence="6">YbgF trimerisation domain-containing protein</fullName>
    </recommendedName>
</protein>
<accession>A0ABT0ITU4</accession>
<name>A0ABT0ITU4_9HYPH</name>
<evidence type="ECO:0008006" key="6">
    <source>
        <dbReference type="Google" id="ProtNLM"/>
    </source>
</evidence>
<dbReference type="Proteomes" id="UP001202827">
    <property type="component" value="Unassembled WGS sequence"/>
</dbReference>
<sequence>MVSDKPPRRSKREKEPVTIDLTPEETSPVAEPTRSIDADEPLTAAEQGGDETEKPAPDTATAEPIADPVTEETVEPIEGAAASQDDTVVASPADEPPAEEALGEHPPLDEPPVDQPPVDEPKADETAAATEPEEPAKPATWTSEPAPTAPAKHKTSPATSTLIASGIFGGIVALLLAGSMQYAGYIPGASRATPVDTSGLSAEIDALRQEVAALKDRPAPEPAQAAAADPQLEQRLAALEANAGNESGGNEEVVNALRQELAQLKSQVEASQGNAAELQQRVDAAEAKLNDPGPEQQAARAVAAAALKAAIDRGGSFEAELQTYANVAGDDAAVADLRDFATSGVPSRDDLQREFSAAADAMLEASAQPDPDQGVASRLFSSAMSVVKVRRVGDVEGDTPDAAVARMEDAVRKGDLQAAAREWDKLPEPAKAASQEYKKKLDARLQVETLVDGALTRAVAETKG</sequence>
<evidence type="ECO:0000313" key="5">
    <source>
        <dbReference type="Proteomes" id="UP001202827"/>
    </source>
</evidence>
<organism evidence="4 5">
    <name type="scientific">Neorhizobium turbinariae</name>
    <dbReference type="NCBI Taxonomy" id="2937795"/>
    <lineage>
        <taxon>Bacteria</taxon>
        <taxon>Pseudomonadati</taxon>
        <taxon>Pseudomonadota</taxon>
        <taxon>Alphaproteobacteria</taxon>
        <taxon>Hyphomicrobiales</taxon>
        <taxon>Rhizobiaceae</taxon>
        <taxon>Rhizobium/Agrobacterium group</taxon>
        <taxon>Neorhizobium</taxon>
    </lineage>
</organism>
<feature type="transmembrane region" description="Helical" evidence="3">
    <location>
        <begin position="162"/>
        <end position="183"/>
    </location>
</feature>
<evidence type="ECO:0000256" key="1">
    <source>
        <dbReference type="SAM" id="Coils"/>
    </source>
</evidence>
<keyword evidence="3" id="KW-0472">Membrane</keyword>
<feature type="region of interest" description="Disordered" evidence="2">
    <location>
        <begin position="1"/>
        <end position="158"/>
    </location>
</feature>
<reference evidence="4 5" key="1">
    <citation type="submission" date="2022-04" db="EMBL/GenBank/DDBJ databases">
        <title>Rhizobium coralii sp. nov., isolated from coral Turbinaria peltata.</title>
        <authorList>
            <person name="Sun H."/>
        </authorList>
    </citation>
    <scope>NUCLEOTIDE SEQUENCE [LARGE SCALE GENOMIC DNA]</scope>
    <source>
        <strain evidence="4 5">NTR19</strain>
    </source>
</reference>